<evidence type="ECO:0000313" key="6">
    <source>
        <dbReference type="Proteomes" id="UP000317303"/>
    </source>
</evidence>
<dbReference type="InterPro" id="IPR036390">
    <property type="entry name" value="WH_DNA-bd_sf"/>
</dbReference>
<proteinExistence type="predicted"/>
<dbReference type="CDD" id="cd07377">
    <property type="entry name" value="WHTH_GntR"/>
    <property type="match status" value="1"/>
</dbReference>
<dbReference type="PANTHER" id="PTHR43537">
    <property type="entry name" value="TRANSCRIPTIONAL REGULATOR, GNTR FAMILY"/>
    <property type="match status" value="1"/>
</dbReference>
<sequence length="227" mass="25466">MPGKRDRGTGAKATKAEEAFDAIRQQIERGTLPGGAKLTLQSLSDELQMSLTPIREALRMLQAHGLVEYRPHHGHVVTRYSIPRAEEIYLLRETLEPLATRLAAERATERELEEIRGLHEEFRAAAYADDGEHGVVVDLNALWHRTVYEAAHSSFLDEFIDRLWTGVPYQAIWFIHRRHRSVDDHQAVTDAVATGDADAAAAAMLEHIERGKQATIEHLRAIGAPEN</sequence>
<evidence type="ECO:0000256" key="2">
    <source>
        <dbReference type="ARBA" id="ARBA00023125"/>
    </source>
</evidence>
<dbReference type="EMBL" id="VLJV01000001">
    <property type="protein sequence ID" value="TWH19609.1"/>
    <property type="molecule type" value="Genomic_DNA"/>
</dbReference>
<dbReference type="SMART" id="SM00345">
    <property type="entry name" value="HTH_GNTR"/>
    <property type="match status" value="1"/>
</dbReference>
<dbReference type="Pfam" id="PF00392">
    <property type="entry name" value="GntR"/>
    <property type="match status" value="1"/>
</dbReference>
<name>A0A660CDN9_9PSEU</name>
<dbReference type="GO" id="GO:0003700">
    <property type="term" value="F:DNA-binding transcription factor activity"/>
    <property type="evidence" value="ECO:0007669"/>
    <property type="project" value="InterPro"/>
</dbReference>
<evidence type="ECO:0000256" key="3">
    <source>
        <dbReference type="ARBA" id="ARBA00023163"/>
    </source>
</evidence>
<dbReference type="GO" id="GO:0003677">
    <property type="term" value="F:DNA binding"/>
    <property type="evidence" value="ECO:0007669"/>
    <property type="project" value="UniProtKB-KW"/>
</dbReference>
<gene>
    <name evidence="5" type="ORF">JD82_01437</name>
</gene>
<dbReference type="AlphaFoldDB" id="A0A660CDN9"/>
<evidence type="ECO:0000256" key="1">
    <source>
        <dbReference type="ARBA" id="ARBA00023015"/>
    </source>
</evidence>
<dbReference type="PROSITE" id="PS50949">
    <property type="entry name" value="HTH_GNTR"/>
    <property type="match status" value="1"/>
</dbReference>
<dbReference type="InterPro" id="IPR008920">
    <property type="entry name" value="TF_FadR/GntR_C"/>
</dbReference>
<keyword evidence="1" id="KW-0805">Transcription regulation</keyword>
<dbReference type="OrthoDB" id="8680240at2"/>
<dbReference type="SUPFAM" id="SSF48008">
    <property type="entry name" value="GntR ligand-binding domain-like"/>
    <property type="match status" value="1"/>
</dbReference>
<evidence type="ECO:0000313" key="5">
    <source>
        <dbReference type="EMBL" id="TWH19609.1"/>
    </source>
</evidence>
<keyword evidence="6" id="KW-1185">Reference proteome</keyword>
<reference evidence="5 6" key="1">
    <citation type="submission" date="2019-07" db="EMBL/GenBank/DDBJ databases">
        <title>R&amp;d 2014.</title>
        <authorList>
            <person name="Klenk H.-P."/>
        </authorList>
    </citation>
    <scope>NUCLEOTIDE SEQUENCE [LARGE SCALE GENOMIC DNA]</scope>
    <source>
        <strain evidence="5 6">DSM 43194</strain>
    </source>
</reference>
<keyword evidence="2 5" id="KW-0238">DNA-binding</keyword>
<dbReference type="SMART" id="SM00895">
    <property type="entry name" value="FCD"/>
    <property type="match status" value="1"/>
</dbReference>
<dbReference type="InterPro" id="IPR011711">
    <property type="entry name" value="GntR_C"/>
</dbReference>
<accession>A0A660CDN9</accession>
<dbReference type="SUPFAM" id="SSF46785">
    <property type="entry name" value="Winged helix' DNA-binding domain"/>
    <property type="match status" value="1"/>
</dbReference>
<dbReference type="Pfam" id="PF07729">
    <property type="entry name" value="FCD"/>
    <property type="match status" value="1"/>
</dbReference>
<dbReference type="Gene3D" id="1.10.10.10">
    <property type="entry name" value="Winged helix-like DNA-binding domain superfamily/Winged helix DNA-binding domain"/>
    <property type="match status" value="1"/>
</dbReference>
<dbReference type="InterPro" id="IPR036388">
    <property type="entry name" value="WH-like_DNA-bd_sf"/>
</dbReference>
<organism evidence="5 6">
    <name type="scientific">Prauserella rugosa</name>
    <dbReference type="NCBI Taxonomy" id="43354"/>
    <lineage>
        <taxon>Bacteria</taxon>
        <taxon>Bacillati</taxon>
        <taxon>Actinomycetota</taxon>
        <taxon>Actinomycetes</taxon>
        <taxon>Pseudonocardiales</taxon>
        <taxon>Pseudonocardiaceae</taxon>
        <taxon>Prauserella</taxon>
    </lineage>
</organism>
<feature type="domain" description="HTH gntR-type" evidence="4">
    <location>
        <begin position="13"/>
        <end position="80"/>
    </location>
</feature>
<protein>
    <submittedName>
        <fullName evidence="5">DNA-binding GntR family transcriptional regulator</fullName>
    </submittedName>
</protein>
<dbReference type="Proteomes" id="UP000317303">
    <property type="component" value="Unassembled WGS sequence"/>
</dbReference>
<keyword evidence="3" id="KW-0804">Transcription</keyword>
<dbReference type="InterPro" id="IPR000524">
    <property type="entry name" value="Tscrpt_reg_HTH_GntR"/>
</dbReference>
<dbReference type="Gene3D" id="1.20.120.530">
    <property type="entry name" value="GntR ligand-binding domain-like"/>
    <property type="match status" value="1"/>
</dbReference>
<comment type="caution">
    <text evidence="5">The sequence shown here is derived from an EMBL/GenBank/DDBJ whole genome shotgun (WGS) entry which is preliminary data.</text>
</comment>
<dbReference type="PANTHER" id="PTHR43537:SF24">
    <property type="entry name" value="GLUCONATE OPERON TRANSCRIPTIONAL REPRESSOR"/>
    <property type="match status" value="1"/>
</dbReference>
<evidence type="ECO:0000259" key="4">
    <source>
        <dbReference type="PROSITE" id="PS50949"/>
    </source>
</evidence>